<evidence type="ECO:0000313" key="3">
    <source>
        <dbReference type="EMBL" id="CAK0811410.1"/>
    </source>
</evidence>
<feature type="region of interest" description="Disordered" evidence="2">
    <location>
        <begin position="56"/>
        <end position="116"/>
    </location>
</feature>
<evidence type="ECO:0000313" key="4">
    <source>
        <dbReference type="Proteomes" id="UP001189429"/>
    </source>
</evidence>
<keyword evidence="4" id="KW-1185">Reference proteome</keyword>
<proteinExistence type="predicted"/>
<accession>A0ABN9R1S2</accession>
<sequence>MLGDHGAEQAANGGAGWLDLQEALLAATEHQARLQQAHDRQEKELLALRAAVHGHALGSTGGLPGHPLLADAGADPVLDPGGARAVARKSAAGSRHARSPGVADREPGGRACPGTD</sequence>
<organism evidence="3 4">
    <name type="scientific">Prorocentrum cordatum</name>
    <dbReference type="NCBI Taxonomy" id="2364126"/>
    <lineage>
        <taxon>Eukaryota</taxon>
        <taxon>Sar</taxon>
        <taxon>Alveolata</taxon>
        <taxon>Dinophyceae</taxon>
        <taxon>Prorocentrales</taxon>
        <taxon>Prorocentraceae</taxon>
        <taxon>Prorocentrum</taxon>
    </lineage>
</organism>
<comment type="caution">
    <text evidence="3">The sequence shown here is derived from an EMBL/GenBank/DDBJ whole genome shotgun (WGS) entry which is preliminary data.</text>
</comment>
<evidence type="ECO:0000256" key="1">
    <source>
        <dbReference type="SAM" id="Coils"/>
    </source>
</evidence>
<protein>
    <submittedName>
        <fullName evidence="3">Uncharacterized protein</fullName>
    </submittedName>
</protein>
<keyword evidence="1" id="KW-0175">Coiled coil</keyword>
<dbReference type="Proteomes" id="UP001189429">
    <property type="component" value="Unassembled WGS sequence"/>
</dbReference>
<reference evidence="3" key="1">
    <citation type="submission" date="2023-10" db="EMBL/GenBank/DDBJ databases">
        <authorList>
            <person name="Chen Y."/>
            <person name="Shah S."/>
            <person name="Dougan E. K."/>
            <person name="Thang M."/>
            <person name="Chan C."/>
        </authorList>
    </citation>
    <scope>NUCLEOTIDE SEQUENCE [LARGE SCALE GENOMIC DNA]</scope>
</reference>
<gene>
    <name evidence="3" type="ORF">PCOR1329_LOCUS16035</name>
</gene>
<evidence type="ECO:0000256" key="2">
    <source>
        <dbReference type="SAM" id="MobiDB-lite"/>
    </source>
</evidence>
<feature type="coiled-coil region" evidence="1">
    <location>
        <begin position="20"/>
        <end position="51"/>
    </location>
</feature>
<dbReference type="EMBL" id="CAUYUJ010004891">
    <property type="protein sequence ID" value="CAK0811410.1"/>
    <property type="molecule type" value="Genomic_DNA"/>
</dbReference>
<name>A0ABN9R1S2_9DINO</name>